<gene>
    <name evidence="15" type="ORF">AJ85_06870</name>
    <name evidence="14" type="ORF">BALCAV_0212735</name>
</gene>
<comment type="caution">
    <text evidence="14">The sequence shown here is derived from an EMBL/GenBank/DDBJ whole genome shotgun (WGS) entry which is preliminary data.</text>
</comment>
<dbReference type="SUPFAM" id="SSF48179">
    <property type="entry name" value="6-phosphogluconate dehydrogenase C-terminal domain-like"/>
    <property type="match status" value="1"/>
</dbReference>
<feature type="domain" description="Ketopantoate reductase N-terminal" evidence="12">
    <location>
        <begin position="3"/>
        <end position="150"/>
    </location>
</feature>
<dbReference type="UniPathway" id="UPA00028">
    <property type="reaction ID" value="UER00004"/>
</dbReference>
<comment type="catalytic activity">
    <reaction evidence="10 11">
        <text>(R)-pantoate + NADP(+) = 2-dehydropantoate + NADPH + H(+)</text>
        <dbReference type="Rhea" id="RHEA:16233"/>
        <dbReference type="ChEBI" id="CHEBI:11561"/>
        <dbReference type="ChEBI" id="CHEBI:15378"/>
        <dbReference type="ChEBI" id="CHEBI:15980"/>
        <dbReference type="ChEBI" id="CHEBI:57783"/>
        <dbReference type="ChEBI" id="CHEBI:58349"/>
        <dbReference type="EC" id="1.1.1.169"/>
    </reaction>
</comment>
<accession>A0A094WGX7</accession>
<dbReference type="Pfam" id="PF02558">
    <property type="entry name" value="ApbA"/>
    <property type="match status" value="1"/>
</dbReference>
<dbReference type="GO" id="GO:0015940">
    <property type="term" value="P:pantothenate biosynthetic process"/>
    <property type="evidence" value="ECO:0007669"/>
    <property type="project" value="UniProtKB-UniPathway"/>
</dbReference>
<dbReference type="GO" id="GO:0005737">
    <property type="term" value="C:cytoplasm"/>
    <property type="evidence" value="ECO:0007669"/>
    <property type="project" value="TreeGrafter"/>
</dbReference>
<dbReference type="InterPro" id="IPR050838">
    <property type="entry name" value="Ketopantoate_reductase"/>
</dbReference>
<keyword evidence="8 11" id="KW-0560">Oxidoreductase</keyword>
<dbReference type="RefSeq" id="WP_003324265.1">
    <property type="nucleotide sequence ID" value="NZ_ALPT02000039.1"/>
</dbReference>
<evidence type="ECO:0000256" key="1">
    <source>
        <dbReference type="ARBA" id="ARBA00002919"/>
    </source>
</evidence>
<dbReference type="EMBL" id="ALPT02000039">
    <property type="protein sequence ID" value="KGA97024.1"/>
    <property type="molecule type" value="Genomic_DNA"/>
</dbReference>
<evidence type="ECO:0000313" key="15">
    <source>
        <dbReference type="EMBL" id="THG91107.1"/>
    </source>
</evidence>
<dbReference type="InterPro" id="IPR013752">
    <property type="entry name" value="KPA_reductase"/>
</dbReference>
<evidence type="ECO:0000256" key="2">
    <source>
        <dbReference type="ARBA" id="ARBA00004994"/>
    </source>
</evidence>
<dbReference type="STRING" id="1218173.BALCAV_0212735"/>
<evidence type="ECO:0000256" key="9">
    <source>
        <dbReference type="ARBA" id="ARBA00032024"/>
    </source>
</evidence>
<dbReference type="Proteomes" id="UP000002754">
    <property type="component" value="Unassembled WGS sequence"/>
</dbReference>
<dbReference type="Gene3D" id="3.40.50.720">
    <property type="entry name" value="NAD(P)-binding Rossmann-like Domain"/>
    <property type="match status" value="1"/>
</dbReference>
<evidence type="ECO:0000256" key="3">
    <source>
        <dbReference type="ARBA" id="ARBA00007870"/>
    </source>
</evidence>
<dbReference type="GO" id="GO:0050661">
    <property type="term" value="F:NADP binding"/>
    <property type="evidence" value="ECO:0007669"/>
    <property type="project" value="TreeGrafter"/>
</dbReference>
<comment type="function">
    <text evidence="1 11">Catalyzes the NADPH-dependent reduction of ketopantoate into pantoic acid.</text>
</comment>
<dbReference type="NCBIfam" id="TIGR00745">
    <property type="entry name" value="apbA_panE"/>
    <property type="match status" value="1"/>
</dbReference>
<reference evidence="14 16" key="1">
    <citation type="journal article" date="2014" name="Genome Announc.">
        <title>Draft Genome Sequence of Bacillus alcalophilus AV1934, a Classic Alkaliphile Isolated from Human Feces in 1934.</title>
        <authorList>
            <person name="Attie O."/>
            <person name="Jayaprakash A."/>
            <person name="Shah H."/>
            <person name="Paulsen I.T."/>
            <person name="Morino M."/>
            <person name="Takahashi Y."/>
            <person name="Narumi I."/>
            <person name="Sachidanandam R."/>
            <person name="Satoh K."/>
            <person name="Ito M."/>
            <person name="Krulwich T.A."/>
        </authorList>
    </citation>
    <scope>NUCLEOTIDE SEQUENCE [LARGE SCALE GENOMIC DNA]</scope>
    <source>
        <strain evidence="14 16">AV1934</strain>
    </source>
</reference>
<evidence type="ECO:0000256" key="7">
    <source>
        <dbReference type="ARBA" id="ARBA00022857"/>
    </source>
</evidence>
<dbReference type="FunFam" id="1.10.1040.10:FF:000017">
    <property type="entry name" value="2-dehydropantoate 2-reductase"/>
    <property type="match status" value="1"/>
</dbReference>
<proteinExistence type="inferred from homology"/>
<dbReference type="EC" id="1.1.1.169" evidence="4 11"/>
<dbReference type="EMBL" id="JALP01000089">
    <property type="protein sequence ID" value="THG91107.1"/>
    <property type="molecule type" value="Genomic_DNA"/>
</dbReference>
<dbReference type="PANTHER" id="PTHR43765:SF2">
    <property type="entry name" value="2-DEHYDROPANTOATE 2-REDUCTASE"/>
    <property type="match status" value="1"/>
</dbReference>
<dbReference type="Gene3D" id="1.10.1040.10">
    <property type="entry name" value="N-(1-d-carboxylethyl)-l-norvaline Dehydrogenase, domain 2"/>
    <property type="match status" value="1"/>
</dbReference>
<evidence type="ECO:0000256" key="5">
    <source>
        <dbReference type="ARBA" id="ARBA00019465"/>
    </source>
</evidence>
<dbReference type="Proteomes" id="UP000297014">
    <property type="component" value="Unassembled WGS sequence"/>
</dbReference>
<evidence type="ECO:0000256" key="11">
    <source>
        <dbReference type="RuleBase" id="RU362068"/>
    </source>
</evidence>
<evidence type="ECO:0000256" key="4">
    <source>
        <dbReference type="ARBA" id="ARBA00013014"/>
    </source>
</evidence>
<dbReference type="PANTHER" id="PTHR43765">
    <property type="entry name" value="2-DEHYDROPANTOATE 2-REDUCTASE-RELATED"/>
    <property type="match status" value="1"/>
</dbReference>
<dbReference type="InterPro" id="IPR008927">
    <property type="entry name" value="6-PGluconate_DH-like_C_sf"/>
</dbReference>
<dbReference type="GO" id="GO:0008677">
    <property type="term" value="F:2-dehydropantoate 2-reductase activity"/>
    <property type="evidence" value="ECO:0007669"/>
    <property type="project" value="UniProtKB-EC"/>
</dbReference>
<dbReference type="eggNOG" id="COG1893">
    <property type="taxonomic scope" value="Bacteria"/>
</dbReference>
<evidence type="ECO:0000256" key="6">
    <source>
        <dbReference type="ARBA" id="ARBA00022655"/>
    </source>
</evidence>
<evidence type="ECO:0000313" key="16">
    <source>
        <dbReference type="Proteomes" id="UP000002754"/>
    </source>
</evidence>
<sequence length="306" mass="34064">MNVTIVGAGSIGLLIAAFSSKVGHKVTLITNRESQAQILNEKGLIFKTNQGTVEKYRIEAVAVKEIETIRTDCVIFAVKSYHLKQVLDRLSGSIQAKAVLFVQNGMSHIECLSLFNHEEIGLAVVEHGAMRLEDNLVSHTGVGRINWSIFQGSKEDSVLPNFFSKSEDVNFPFYHKKDWQKMLQTKLLVNVAINPLTALLQVKNGALLTNDSYYKLMSEIVRETVQVLGMNGKQGLEKVIEVCQATKENESSMLRDRAKGQKTELEAIVGYVIRKANEQSQSVPSLFFLYEAIKGIEQQSFRGAGQ</sequence>
<keyword evidence="6 11" id="KW-0566">Pantothenate biosynthesis</keyword>
<reference evidence="15 17" key="2">
    <citation type="submission" date="2014-01" db="EMBL/GenBank/DDBJ databases">
        <title>Draft genome sequencing of Bacillus alcalophilus CGMCC 1.3604.</title>
        <authorList>
            <person name="Yang J."/>
            <person name="Diao L."/>
            <person name="Yang S."/>
        </authorList>
    </citation>
    <scope>NUCLEOTIDE SEQUENCE [LARGE SCALE GENOMIC DNA]</scope>
    <source>
        <strain evidence="15 17">CGMCC 1.3604</strain>
    </source>
</reference>
<comment type="pathway">
    <text evidence="2 11">Cofactor biosynthesis; (R)-pantothenate biosynthesis; (R)-pantoate from 3-methyl-2-oxobutanoate: step 2/2.</text>
</comment>
<protein>
    <recommendedName>
        <fullName evidence="5 11">2-dehydropantoate 2-reductase</fullName>
        <ecNumber evidence="4 11">1.1.1.169</ecNumber>
    </recommendedName>
    <alternativeName>
        <fullName evidence="9 11">Ketopantoate reductase</fullName>
    </alternativeName>
</protein>
<keyword evidence="16" id="KW-1185">Reference proteome</keyword>
<organism evidence="14 16">
    <name type="scientific">Alkalihalobacillus alcalophilus ATCC 27647 = CGMCC 1.3604</name>
    <dbReference type="NCBI Taxonomy" id="1218173"/>
    <lineage>
        <taxon>Bacteria</taxon>
        <taxon>Bacillati</taxon>
        <taxon>Bacillota</taxon>
        <taxon>Bacilli</taxon>
        <taxon>Bacillales</taxon>
        <taxon>Bacillaceae</taxon>
        <taxon>Alkalihalobacillus</taxon>
    </lineage>
</organism>
<dbReference type="InterPro" id="IPR036291">
    <property type="entry name" value="NAD(P)-bd_dom_sf"/>
</dbReference>
<dbReference type="Pfam" id="PF08546">
    <property type="entry name" value="ApbA_C"/>
    <property type="match status" value="1"/>
</dbReference>
<dbReference type="NCBIfam" id="NF005093">
    <property type="entry name" value="PRK06522.2-4"/>
    <property type="match status" value="1"/>
</dbReference>
<dbReference type="SUPFAM" id="SSF51735">
    <property type="entry name" value="NAD(P)-binding Rossmann-fold domains"/>
    <property type="match status" value="1"/>
</dbReference>
<feature type="domain" description="Ketopantoate reductase C-terminal" evidence="13">
    <location>
        <begin position="178"/>
        <end position="297"/>
    </location>
</feature>
<dbReference type="InterPro" id="IPR013332">
    <property type="entry name" value="KPR_N"/>
</dbReference>
<evidence type="ECO:0000313" key="17">
    <source>
        <dbReference type="Proteomes" id="UP000297014"/>
    </source>
</evidence>
<dbReference type="AlphaFoldDB" id="A0A094WGX7"/>
<comment type="similarity">
    <text evidence="3 11">Belongs to the ketopantoate reductase family.</text>
</comment>
<evidence type="ECO:0000259" key="13">
    <source>
        <dbReference type="Pfam" id="PF08546"/>
    </source>
</evidence>
<evidence type="ECO:0000256" key="10">
    <source>
        <dbReference type="ARBA" id="ARBA00048793"/>
    </source>
</evidence>
<keyword evidence="7 11" id="KW-0521">NADP</keyword>
<evidence type="ECO:0000313" key="14">
    <source>
        <dbReference type="EMBL" id="KGA97024.1"/>
    </source>
</evidence>
<name>A0A094WGX7_ALKAL</name>
<dbReference type="InterPro" id="IPR003710">
    <property type="entry name" value="ApbA"/>
</dbReference>
<dbReference type="InterPro" id="IPR013328">
    <property type="entry name" value="6PGD_dom2"/>
</dbReference>
<evidence type="ECO:0000256" key="8">
    <source>
        <dbReference type="ARBA" id="ARBA00023002"/>
    </source>
</evidence>
<evidence type="ECO:0000259" key="12">
    <source>
        <dbReference type="Pfam" id="PF02558"/>
    </source>
</evidence>